<sequence>MTIKGRKSKFDQFIRRSQVPRGFRPESDQEIEMMLDALGPCELPIEKCQQMLRKICGQEPMVWEIEIIENASPILHKGSTAEVNELVEMFRSKGSDIPPNLEEKLRELEKQAAEEYDEEKEELDG</sequence>
<protein>
    <submittedName>
        <fullName evidence="1">Uncharacterized protein</fullName>
    </submittedName>
</protein>
<dbReference type="RefSeq" id="WP_145191430.1">
    <property type="nucleotide sequence ID" value="NZ_CP036266.1"/>
</dbReference>
<dbReference type="AlphaFoldDB" id="A0A517PWC9"/>
<evidence type="ECO:0000313" key="2">
    <source>
        <dbReference type="Proteomes" id="UP000320421"/>
    </source>
</evidence>
<dbReference type="EMBL" id="CP036266">
    <property type="protein sequence ID" value="QDT23679.1"/>
    <property type="molecule type" value="Genomic_DNA"/>
</dbReference>
<name>A0A517PWC9_9PLAN</name>
<organism evidence="1 2">
    <name type="scientific">Gimesia chilikensis</name>
    <dbReference type="NCBI Taxonomy" id="2605989"/>
    <lineage>
        <taxon>Bacteria</taxon>
        <taxon>Pseudomonadati</taxon>
        <taxon>Planctomycetota</taxon>
        <taxon>Planctomycetia</taxon>
        <taxon>Planctomycetales</taxon>
        <taxon>Planctomycetaceae</taxon>
        <taxon>Gimesia</taxon>
    </lineage>
</organism>
<reference evidence="1 2" key="1">
    <citation type="submission" date="2019-02" db="EMBL/GenBank/DDBJ databases">
        <title>Deep-cultivation of Planctomycetes and their phenomic and genomic characterization uncovers novel biology.</title>
        <authorList>
            <person name="Wiegand S."/>
            <person name="Jogler M."/>
            <person name="Boedeker C."/>
            <person name="Pinto D."/>
            <person name="Vollmers J."/>
            <person name="Rivas-Marin E."/>
            <person name="Kohn T."/>
            <person name="Peeters S.H."/>
            <person name="Heuer A."/>
            <person name="Rast P."/>
            <person name="Oberbeckmann S."/>
            <person name="Bunk B."/>
            <person name="Jeske O."/>
            <person name="Meyerdierks A."/>
            <person name="Storesund J.E."/>
            <person name="Kallscheuer N."/>
            <person name="Luecker S."/>
            <person name="Lage O.M."/>
            <person name="Pohl T."/>
            <person name="Merkel B.J."/>
            <person name="Hornburger P."/>
            <person name="Mueller R.-W."/>
            <person name="Bruemmer F."/>
            <person name="Labrenz M."/>
            <person name="Spormann A.M."/>
            <person name="Op den Camp H."/>
            <person name="Overmann J."/>
            <person name="Amann R."/>
            <person name="Jetten M.S.M."/>
            <person name="Mascher T."/>
            <person name="Medema M.H."/>
            <person name="Devos D.P."/>
            <person name="Kaster A.-K."/>
            <person name="Ovreas L."/>
            <person name="Rohde M."/>
            <person name="Galperin M.Y."/>
            <person name="Jogler C."/>
        </authorList>
    </citation>
    <scope>NUCLEOTIDE SEQUENCE [LARGE SCALE GENOMIC DNA]</scope>
    <source>
        <strain evidence="1 2">HG66A1</strain>
    </source>
</reference>
<evidence type="ECO:0000313" key="1">
    <source>
        <dbReference type="EMBL" id="QDT23679.1"/>
    </source>
</evidence>
<gene>
    <name evidence="1" type="ORF">HG66A1_55010</name>
</gene>
<dbReference type="Proteomes" id="UP000320421">
    <property type="component" value="Chromosome"/>
</dbReference>
<dbReference type="OrthoDB" id="291772at2"/>
<accession>A0A517PWC9</accession>
<keyword evidence="2" id="KW-1185">Reference proteome</keyword>
<proteinExistence type="predicted"/>